<dbReference type="SUPFAM" id="SSF56281">
    <property type="entry name" value="Metallo-hydrolase/oxidoreductase"/>
    <property type="match status" value="1"/>
</dbReference>
<gene>
    <name evidence="3" type="ORF">G6N73_16820</name>
</gene>
<reference evidence="3 4" key="1">
    <citation type="submission" date="2020-02" db="EMBL/GenBank/DDBJ databases">
        <title>Genome sequence of strain CCNWXJ40-4.</title>
        <authorList>
            <person name="Gao J."/>
            <person name="Sun J."/>
        </authorList>
    </citation>
    <scope>NUCLEOTIDE SEQUENCE [LARGE SCALE GENOMIC DNA]</scope>
    <source>
        <strain evidence="3 4">CCNWXJ 40-4</strain>
    </source>
</reference>
<dbReference type="InterPro" id="IPR050855">
    <property type="entry name" value="NDM-1-like"/>
</dbReference>
<dbReference type="InterPro" id="IPR036866">
    <property type="entry name" value="RibonucZ/Hydroxyglut_hydro"/>
</dbReference>
<dbReference type="SMART" id="SM00849">
    <property type="entry name" value="Lactamase_B"/>
    <property type="match status" value="1"/>
</dbReference>
<feature type="chain" id="PRO_5026356933" evidence="1">
    <location>
        <begin position="29"/>
        <end position="299"/>
    </location>
</feature>
<sequence>MLTRRKLLTMTIATTAIGAIAPSGLLRAAGTALDWKHIPAGENGFFRATVLLSGPTEAILIDGGFTLADGRAVAELIKAGGKKLTTIYVSVNDPDYYFSLRPVTDAFPDAKVIAAPDTVEAIKGNVATKVEVWGKQLKENGPQSVDEAVVPAASDLTTLGVDGETVEIVTVADMHDRRYHWVPSLKAVFGGTLVYGGLHPWIADMPKPEDRAAWIRALDEITSRQPQIVVPGHMPPDWPTDASGVAFTRDYLVAYEEEFAKAANGDALIAAMKERYPGAGLEIALEIGAKVAKGEVKWG</sequence>
<evidence type="ECO:0000256" key="1">
    <source>
        <dbReference type="SAM" id="SignalP"/>
    </source>
</evidence>
<evidence type="ECO:0000313" key="3">
    <source>
        <dbReference type="EMBL" id="NGO52818.1"/>
    </source>
</evidence>
<dbReference type="PANTHER" id="PTHR42951:SF14">
    <property type="entry name" value="METALLO-BETA-LACTAMASE SUPERFAMILY PROTEIN"/>
    <property type="match status" value="1"/>
</dbReference>
<protein>
    <submittedName>
        <fullName evidence="3">MBL fold metallo-hydrolase</fullName>
    </submittedName>
</protein>
<feature type="signal peptide" evidence="1">
    <location>
        <begin position="1"/>
        <end position="28"/>
    </location>
</feature>
<evidence type="ECO:0000259" key="2">
    <source>
        <dbReference type="SMART" id="SM00849"/>
    </source>
</evidence>
<comment type="caution">
    <text evidence="3">The sequence shown here is derived from an EMBL/GenBank/DDBJ whole genome shotgun (WGS) entry which is preliminary data.</text>
</comment>
<dbReference type="AlphaFoldDB" id="A0A6G4WEP4"/>
<evidence type="ECO:0000313" key="4">
    <source>
        <dbReference type="Proteomes" id="UP001642900"/>
    </source>
</evidence>
<organism evidence="3 4">
    <name type="scientific">Allomesorhizobium camelthorni</name>
    <dbReference type="NCBI Taxonomy" id="475069"/>
    <lineage>
        <taxon>Bacteria</taxon>
        <taxon>Pseudomonadati</taxon>
        <taxon>Pseudomonadota</taxon>
        <taxon>Alphaproteobacteria</taxon>
        <taxon>Hyphomicrobiales</taxon>
        <taxon>Phyllobacteriaceae</taxon>
        <taxon>Allomesorhizobium</taxon>
    </lineage>
</organism>
<accession>A0A6G4WEP4</accession>
<feature type="domain" description="Metallo-beta-lactamase" evidence="2">
    <location>
        <begin position="46"/>
        <end position="233"/>
    </location>
</feature>
<dbReference type="EMBL" id="JAAKZF010000022">
    <property type="protein sequence ID" value="NGO52818.1"/>
    <property type="molecule type" value="Genomic_DNA"/>
</dbReference>
<proteinExistence type="predicted"/>
<dbReference type="PANTHER" id="PTHR42951">
    <property type="entry name" value="METALLO-BETA-LACTAMASE DOMAIN-CONTAINING"/>
    <property type="match status" value="1"/>
</dbReference>
<name>A0A6G4WEP4_9HYPH</name>
<keyword evidence="4" id="KW-1185">Reference proteome</keyword>
<dbReference type="Gene3D" id="3.60.15.10">
    <property type="entry name" value="Ribonuclease Z/Hydroxyacylglutathione hydrolase-like"/>
    <property type="match status" value="1"/>
</dbReference>
<dbReference type="RefSeq" id="WP_165029570.1">
    <property type="nucleotide sequence ID" value="NZ_JAAKZF010000022.1"/>
</dbReference>
<dbReference type="Proteomes" id="UP001642900">
    <property type="component" value="Unassembled WGS sequence"/>
</dbReference>
<dbReference type="InterPro" id="IPR001279">
    <property type="entry name" value="Metallo-B-lactamas"/>
</dbReference>
<dbReference type="CDD" id="cd07739">
    <property type="entry name" value="metallo-hydrolase-like_MBL-fold"/>
    <property type="match status" value="1"/>
</dbReference>
<keyword evidence="1" id="KW-0732">Signal</keyword>
<dbReference type="Pfam" id="PF00753">
    <property type="entry name" value="Lactamase_B"/>
    <property type="match status" value="1"/>
</dbReference>